<proteinExistence type="predicted"/>
<evidence type="ECO:0000313" key="1">
    <source>
        <dbReference type="EMBL" id="MBT4870431.1"/>
    </source>
</evidence>
<protein>
    <submittedName>
        <fullName evidence="1">DUF707 domain-containing protein</fullName>
    </submittedName>
</protein>
<dbReference type="EMBL" id="JABJNZ010000035">
    <property type="protein sequence ID" value="MBT4870431.1"/>
    <property type="molecule type" value="Genomic_DNA"/>
</dbReference>
<sequence>MTSPEGPIYKNQNTKFSKEIIPLLSKNEIENNFNDKRKNLMALTAGSYGKKYIQKIIEKFGHKDFDYLIFVYDDTTYNEKIFEKCEIIYEKKLKWEYAKKYLTKTKCEKYKYVFFWDEDIDVLDLDYKNVIRIMDINGLELAQPAMSDDSYYSWEIMKKHNSPIGRFTNFVECGPALIFSTNGLEKYLKIVDTKLNKWGWGYDIIAFEFGKIKRMGIIDCEVIKHTREITSIETSAPKEMYDLFKKYDKFEYDFITYNNLINFSKDIEEEFNKPSAWKGLETKVSPFLKNIKPVKRIVEIGVDYGYSLFHLAKMYPDAEIIGIDPFGWEDHLDAEKFVEKYLHKYPNIKLIKKTSTEARKIFDKKIDILHIDAEHTYNAVTEDFNLFAPLVRENGIVLFHDITSFPNDIGKFFEEIPNGTKNKIIENNGLGIWQKTKRKKAKIILAEWGKYDFNITKKFRELSFDCGLNSIFSGMKSYDAGMEFELILIVTECEEKKKEQYEKLKEQYPFIKEVFFRDNKGRDIGSYNFGYNYLKKQKYYGDIVFMNSGTRGPNRDNWLLEYSKLFNEQEKIGFCGVTLNSHNDNLLNAPFLPHVQSYFIYTNMDVLGDVFEDDFPMSNSTPNKNNPNWQEDYKLKLILEGEIAMSQKVLEKGYGICSRAFPNFVYRKGNNWSIPLGDNRYTKEFIEITNQI</sequence>
<name>A0A8T5GEN2_9ARCH</name>
<dbReference type="AlphaFoldDB" id="A0A8T5GEN2"/>
<comment type="caution">
    <text evidence="1">The sequence shown here is derived from an EMBL/GenBank/DDBJ whole genome shotgun (WGS) entry which is preliminary data.</text>
</comment>
<dbReference type="Pfam" id="PF05212">
    <property type="entry name" value="DUF707"/>
    <property type="match status" value="1"/>
</dbReference>
<dbReference type="PANTHER" id="PTHR31210:SF43">
    <property type="entry name" value="STORAGE PROTEIN-RELATED"/>
    <property type="match status" value="1"/>
</dbReference>
<organism evidence="1 2">
    <name type="scientific">Candidatus Iainarchaeum sp</name>
    <dbReference type="NCBI Taxonomy" id="3101447"/>
    <lineage>
        <taxon>Archaea</taxon>
        <taxon>Candidatus Iainarchaeota</taxon>
        <taxon>Candidatus Iainarchaeia</taxon>
        <taxon>Candidatus Iainarchaeales</taxon>
        <taxon>Candidatus Iainarchaeaceae</taxon>
        <taxon>Candidatus Iainarchaeum</taxon>
    </lineage>
</organism>
<dbReference type="PANTHER" id="PTHR31210">
    <property type="entry name" value="OS06G0731900 PROTEIN"/>
    <property type="match status" value="1"/>
</dbReference>
<dbReference type="SUPFAM" id="SSF53335">
    <property type="entry name" value="S-adenosyl-L-methionine-dependent methyltransferases"/>
    <property type="match status" value="1"/>
</dbReference>
<accession>A0A8T5GEN2</accession>
<dbReference type="InterPro" id="IPR007877">
    <property type="entry name" value="DUF707"/>
</dbReference>
<gene>
    <name evidence="1" type="ORF">HON47_02570</name>
</gene>
<dbReference type="Gene3D" id="3.40.50.150">
    <property type="entry name" value="Vaccinia Virus protein VP39"/>
    <property type="match status" value="1"/>
</dbReference>
<dbReference type="Pfam" id="PF13578">
    <property type="entry name" value="Methyltransf_24"/>
    <property type="match status" value="1"/>
</dbReference>
<reference evidence="1" key="1">
    <citation type="journal article" date="2021" name="ISME J.">
        <title>Mercury methylation by metabolically versatile and cosmopolitan marine bacteria.</title>
        <authorList>
            <person name="Lin H."/>
            <person name="Ascher D.B."/>
            <person name="Myung Y."/>
            <person name="Lamborg C.H."/>
            <person name="Hallam S.J."/>
            <person name="Gionfriddo C.M."/>
            <person name="Holt K.E."/>
            <person name="Moreau J.W."/>
        </authorList>
    </citation>
    <scope>NUCLEOTIDE SEQUENCE</scope>
    <source>
        <strain evidence="1">SI075_bin30</strain>
    </source>
</reference>
<dbReference type="InterPro" id="IPR029063">
    <property type="entry name" value="SAM-dependent_MTases_sf"/>
</dbReference>
<dbReference type="Proteomes" id="UP000722459">
    <property type="component" value="Unassembled WGS sequence"/>
</dbReference>
<evidence type="ECO:0000313" key="2">
    <source>
        <dbReference type="Proteomes" id="UP000722459"/>
    </source>
</evidence>